<protein>
    <recommendedName>
        <fullName evidence="3">Secreted protein</fullName>
    </recommendedName>
</protein>
<reference evidence="2" key="2">
    <citation type="submission" date="2019-01" db="EMBL/GenBank/DDBJ databases">
        <authorList>
            <consortium name="NCBI Pathogen Detection Project"/>
        </authorList>
    </citation>
    <scope>NUCLEOTIDE SEQUENCE</scope>
    <source>
        <strain evidence="2">BCW_3452</strain>
    </source>
</reference>
<dbReference type="Proteomes" id="UP000863257">
    <property type="component" value="Unassembled WGS sequence"/>
</dbReference>
<accession>A0A8H9MYS2</accession>
<keyword evidence="1" id="KW-0732">Signal</keyword>
<organism evidence="2">
    <name type="scientific">Vibrio vulnificus</name>
    <dbReference type="NCBI Taxonomy" id="672"/>
    <lineage>
        <taxon>Bacteria</taxon>
        <taxon>Pseudomonadati</taxon>
        <taxon>Pseudomonadota</taxon>
        <taxon>Gammaproteobacteria</taxon>
        <taxon>Vibrionales</taxon>
        <taxon>Vibrionaceae</taxon>
        <taxon>Vibrio</taxon>
    </lineage>
</organism>
<evidence type="ECO:0000256" key="1">
    <source>
        <dbReference type="SAM" id="SignalP"/>
    </source>
</evidence>
<dbReference type="EMBL" id="DACRBY010000001">
    <property type="protein sequence ID" value="HAS8538454.1"/>
    <property type="molecule type" value="Genomic_DNA"/>
</dbReference>
<feature type="signal peptide" evidence="1">
    <location>
        <begin position="1"/>
        <end position="22"/>
    </location>
</feature>
<name>A0A8H9MYS2_VIBVL</name>
<evidence type="ECO:0008006" key="3">
    <source>
        <dbReference type="Google" id="ProtNLM"/>
    </source>
</evidence>
<comment type="caution">
    <text evidence="2">The sequence shown here is derived from an EMBL/GenBank/DDBJ whole genome shotgun (WGS) entry which is preliminary data.</text>
</comment>
<feature type="chain" id="PRO_5034622478" description="Secreted protein" evidence="1">
    <location>
        <begin position="23"/>
        <end position="133"/>
    </location>
</feature>
<dbReference type="AlphaFoldDB" id="A0A8H9MYS2"/>
<reference evidence="2" key="1">
    <citation type="journal article" date="2018" name="Genome Biol.">
        <title>SKESA: strategic k-mer extension for scrupulous assemblies.</title>
        <authorList>
            <person name="Souvorov A."/>
            <person name="Agarwala R."/>
            <person name="Lipman D.J."/>
        </authorList>
    </citation>
    <scope>NUCLEOTIDE SEQUENCE</scope>
    <source>
        <strain evidence="2">BCW_3452</strain>
    </source>
</reference>
<gene>
    <name evidence="2" type="ORF">I7730_01410</name>
</gene>
<proteinExistence type="predicted"/>
<evidence type="ECO:0000313" key="2">
    <source>
        <dbReference type="EMBL" id="HAS8538454.1"/>
    </source>
</evidence>
<sequence length="133" mass="14735">MQLISRKLVAVLIGIVSPMAFALSTVGHYTPDLDDNGTNQTGREQVLIQEQTSNTGCRYQTVTIPAVTEKKRVCEILGWEDDEYDLSDWENKWICKQDGGVWGSRGGRGFCESCSLKTVVISPAKTTTKMVCE</sequence>